<sequence>MSFLWRTLSFAFRVSRFRFWIYTAGTYVVGYALGMGSWTEFLRPEYAVYLAYFFFPANLFIYGINDYWDEKTDSLNPKKDGAKEHRLGAGERDMLKRLLWAVTFLSLALMAFQGWELRAIFSGFLFLSYFYSAPPLRFKGIPFLDFASNMLYIMPGIFGYYLAAGTLPPLPLVIGGFAHISAMHIFSAVPDVGCDRAAGIKTTPVYFGERAALIICLAFWSLLSYLVITLSGFHPLGYLSLIYPALPLIVLVKRGVLERAYWTLPYINWTLGGLLFLMVTLSKV</sequence>
<dbReference type="PANTHER" id="PTHR42723">
    <property type="entry name" value="CHLOROPHYLL SYNTHASE"/>
    <property type="match status" value="1"/>
</dbReference>
<feature type="transmembrane region" description="Helical" evidence="5">
    <location>
        <begin position="46"/>
        <end position="64"/>
    </location>
</feature>
<feature type="transmembrane region" description="Helical" evidence="5">
    <location>
        <begin position="98"/>
        <end position="131"/>
    </location>
</feature>
<accession>A0A7J3V246</accession>
<organism evidence="6">
    <name type="scientific">Candidatus Methanosuratincola petrocarbonis</name>
    <name type="common">ex Vanwonterghem et al. 2016</name>
    <dbReference type="NCBI Taxonomy" id="1867261"/>
    <lineage>
        <taxon>Archaea</taxon>
        <taxon>Thermoproteota</taxon>
        <taxon>Methanosuratincolia</taxon>
        <taxon>Candidatus Methanomethylicales</taxon>
        <taxon>Candidatus Methanomethylicaceae</taxon>
        <taxon>Candidatus Methanosuratincola (ex Vanwonterghem et al. 2016)</taxon>
    </lineage>
</organism>
<dbReference type="EMBL" id="DRVT01000072">
    <property type="protein sequence ID" value="HHI49713.1"/>
    <property type="molecule type" value="Genomic_DNA"/>
</dbReference>
<feature type="transmembrane region" description="Helical" evidence="5">
    <location>
        <begin position="236"/>
        <end position="252"/>
    </location>
</feature>
<keyword evidence="4 5" id="KW-0472">Membrane</keyword>
<feature type="transmembrane region" description="Helical" evidence="5">
    <location>
        <begin position="264"/>
        <end position="282"/>
    </location>
</feature>
<proteinExistence type="predicted"/>
<dbReference type="Pfam" id="PF01040">
    <property type="entry name" value="UbiA"/>
    <property type="match status" value="1"/>
</dbReference>
<dbReference type="PANTHER" id="PTHR42723:SF1">
    <property type="entry name" value="CHLOROPHYLL SYNTHASE, CHLOROPLASTIC"/>
    <property type="match status" value="1"/>
</dbReference>
<comment type="subcellular location">
    <subcellularLocation>
        <location evidence="1">Cell membrane</location>
        <topology evidence="1">Multi-pass membrane protein</topology>
    </subcellularLocation>
</comment>
<reference evidence="6" key="1">
    <citation type="journal article" date="2020" name="mSystems">
        <title>Genome- and Community-Level Interaction Insights into Carbon Utilization and Element Cycling Functions of Hydrothermarchaeota in Hydrothermal Sediment.</title>
        <authorList>
            <person name="Zhou Z."/>
            <person name="Liu Y."/>
            <person name="Xu W."/>
            <person name="Pan J."/>
            <person name="Luo Z.H."/>
            <person name="Li M."/>
        </authorList>
    </citation>
    <scope>NUCLEOTIDE SEQUENCE [LARGE SCALE GENOMIC DNA]</scope>
    <source>
        <strain evidence="6">SpSt-1038</strain>
    </source>
</reference>
<dbReference type="Gene3D" id="1.10.357.140">
    <property type="entry name" value="UbiA prenyltransferase"/>
    <property type="match status" value="1"/>
</dbReference>
<dbReference type="AlphaFoldDB" id="A0A7J3V246"/>
<keyword evidence="6" id="KW-0808">Transferase</keyword>
<dbReference type="NCBIfam" id="NF009516">
    <property type="entry name" value="PRK12875.1"/>
    <property type="match status" value="1"/>
</dbReference>
<evidence type="ECO:0000313" key="6">
    <source>
        <dbReference type="EMBL" id="HHI49713.1"/>
    </source>
</evidence>
<dbReference type="CDD" id="cd13966">
    <property type="entry name" value="PT_UbiA_4"/>
    <property type="match status" value="1"/>
</dbReference>
<evidence type="ECO:0000256" key="4">
    <source>
        <dbReference type="ARBA" id="ARBA00023136"/>
    </source>
</evidence>
<feature type="transmembrane region" description="Helical" evidence="5">
    <location>
        <begin position="20"/>
        <end position="39"/>
    </location>
</feature>
<evidence type="ECO:0000256" key="2">
    <source>
        <dbReference type="ARBA" id="ARBA00022692"/>
    </source>
</evidence>
<dbReference type="InterPro" id="IPR044878">
    <property type="entry name" value="UbiA_sf"/>
</dbReference>
<dbReference type="Gene3D" id="1.20.120.1780">
    <property type="entry name" value="UbiA prenyltransferase"/>
    <property type="match status" value="1"/>
</dbReference>
<evidence type="ECO:0000256" key="1">
    <source>
        <dbReference type="ARBA" id="ARBA00004651"/>
    </source>
</evidence>
<comment type="caution">
    <text evidence="6">The sequence shown here is derived from an EMBL/GenBank/DDBJ whole genome shotgun (WGS) entry which is preliminary data.</text>
</comment>
<dbReference type="InterPro" id="IPR050475">
    <property type="entry name" value="Prenyltransferase_related"/>
</dbReference>
<gene>
    <name evidence="6" type="ORF">ENL91_06045</name>
</gene>
<keyword evidence="3 5" id="KW-1133">Transmembrane helix</keyword>
<dbReference type="InterPro" id="IPR000537">
    <property type="entry name" value="UbiA_prenyltransferase"/>
</dbReference>
<dbReference type="GO" id="GO:0016765">
    <property type="term" value="F:transferase activity, transferring alkyl or aryl (other than methyl) groups"/>
    <property type="evidence" value="ECO:0007669"/>
    <property type="project" value="InterPro"/>
</dbReference>
<feature type="transmembrane region" description="Helical" evidence="5">
    <location>
        <begin position="211"/>
        <end position="230"/>
    </location>
</feature>
<protein>
    <submittedName>
        <fullName evidence="6">Prenyltransferase</fullName>
    </submittedName>
</protein>
<name>A0A7J3V246_9CREN</name>
<dbReference type="GO" id="GO:0005886">
    <property type="term" value="C:plasma membrane"/>
    <property type="evidence" value="ECO:0007669"/>
    <property type="project" value="UniProtKB-SubCell"/>
</dbReference>
<keyword evidence="2 5" id="KW-0812">Transmembrane</keyword>
<evidence type="ECO:0000256" key="5">
    <source>
        <dbReference type="SAM" id="Phobius"/>
    </source>
</evidence>
<evidence type="ECO:0000256" key="3">
    <source>
        <dbReference type="ARBA" id="ARBA00022989"/>
    </source>
</evidence>